<name>A0A8D8Z7H3_9HEMI</name>
<reference evidence="2" key="1">
    <citation type="submission" date="2021-05" db="EMBL/GenBank/DDBJ databases">
        <authorList>
            <person name="Alioto T."/>
            <person name="Alioto T."/>
            <person name="Gomez Garrido J."/>
        </authorList>
    </citation>
    <scope>NUCLEOTIDE SEQUENCE</scope>
</reference>
<accession>A0A8D8Z7H3</accession>
<organism evidence="2">
    <name type="scientific">Cacopsylla melanoneura</name>
    <dbReference type="NCBI Taxonomy" id="428564"/>
    <lineage>
        <taxon>Eukaryota</taxon>
        <taxon>Metazoa</taxon>
        <taxon>Ecdysozoa</taxon>
        <taxon>Arthropoda</taxon>
        <taxon>Hexapoda</taxon>
        <taxon>Insecta</taxon>
        <taxon>Pterygota</taxon>
        <taxon>Neoptera</taxon>
        <taxon>Paraneoptera</taxon>
        <taxon>Hemiptera</taxon>
        <taxon>Sternorrhyncha</taxon>
        <taxon>Psylloidea</taxon>
        <taxon>Psyllidae</taxon>
        <taxon>Psyllinae</taxon>
        <taxon>Cacopsylla</taxon>
    </lineage>
</organism>
<sequence length="213" mass="24536">MIPSTAKRLYTRKKNELSKLAEEFNAVRNIDISPQNIVRVKHLHGTLQSNYDAYLDRKRELEDIVPDETERARTILPDDEDMELTVWRDLQSVNAKLLQVDADIAAAEARQTAEEARRREEQAAAEARCRDEEAAAEASHMRDMERRQLEFRLAAHELECQVRMEELRGQRSPGVQANVNNLGHLPKISLVRFGGESLKFSEFWGKLSIIDRL</sequence>
<evidence type="ECO:0000313" key="2">
    <source>
        <dbReference type="EMBL" id="CAG6742433.1"/>
    </source>
</evidence>
<evidence type="ECO:0000256" key="1">
    <source>
        <dbReference type="SAM" id="Coils"/>
    </source>
</evidence>
<dbReference type="AlphaFoldDB" id="A0A8D8Z7H3"/>
<protein>
    <submittedName>
        <fullName evidence="2">Uncharacterized protein</fullName>
    </submittedName>
</protein>
<keyword evidence="1" id="KW-0175">Coiled coil</keyword>
<feature type="coiled-coil region" evidence="1">
    <location>
        <begin position="90"/>
        <end position="130"/>
    </location>
</feature>
<dbReference type="EMBL" id="HBUF01435536">
    <property type="protein sequence ID" value="CAG6742433.1"/>
    <property type="molecule type" value="Transcribed_RNA"/>
</dbReference>
<proteinExistence type="predicted"/>